<dbReference type="Proteomes" id="UP000054623">
    <property type="component" value="Unassembled WGS sequence"/>
</dbReference>
<keyword evidence="3" id="KW-0804">Transcription</keyword>
<dbReference type="InterPro" id="IPR000835">
    <property type="entry name" value="HTH_MarR-typ"/>
</dbReference>
<dbReference type="Pfam" id="PF01047">
    <property type="entry name" value="MarR"/>
    <property type="match status" value="1"/>
</dbReference>
<reference evidence="6 7" key="2">
    <citation type="submission" date="2015-12" db="EMBL/GenBank/DDBJ databases">
        <title>Draft Genome Sequence of Desulfitobacterium hafniense Strain DH, a Sulfate-reducing Bacterium Isolated from Paddy Soils.</title>
        <authorList>
            <person name="Bao P."/>
            <person name="Zhang X."/>
            <person name="Li G."/>
        </authorList>
    </citation>
    <scope>NUCLEOTIDE SEQUENCE [LARGE SCALE GENOMIC DNA]</scope>
    <source>
        <strain evidence="6 7">DH</strain>
    </source>
</reference>
<dbReference type="PANTHER" id="PTHR42756">
    <property type="entry name" value="TRANSCRIPTIONAL REGULATOR, MARR"/>
    <property type="match status" value="1"/>
</dbReference>
<evidence type="ECO:0000256" key="2">
    <source>
        <dbReference type="ARBA" id="ARBA00023125"/>
    </source>
</evidence>
<dbReference type="Gene3D" id="1.10.10.10">
    <property type="entry name" value="Winged helix-like DNA-binding domain superfamily/Winged helix DNA-binding domain"/>
    <property type="match status" value="1"/>
</dbReference>
<dbReference type="InterPro" id="IPR036388">
    <property type="entry name" value="WH-like_DNA-bd_sf"/>
</dbReference>
<keyword evidence="2" id="KW-0238">DNA-binding</keyword>
<dbReference type="GO" id="GO:0003677">
    <property type="term" value="F:DNA binding"/>
    <property type="evidence" value="ECO:0007669"/>
    <property type="project" value="UniProtKB-KW"/>
</dbReference>
<dbReference type="GO" id="GO:0003700">
    <property type="term" value="F:DNA-binding transcription factor activity"/>
    <property type="evidence" value="ECO:0007669"/>
    <property type="project" value="InterPro"/>
</dbReference>
<feature type="domain" description="HTH marR-type" evidence="4">
    <location>
        <begin position="10"/>
        <end position="143"/>
    </location>
</feature>
<protein>
    <submittedName>
        <fullName evidence="5 6">Transcriptional regulator</fullName>
    </submittedName>
</protein>
<dbReference type="PANTHER" id="PTHR42756:SF1">
    <property type="entry name" value="TRANSCRIPTIONAL REPRESSOR OF EMRAB OPERON"/>
    <property type="match status" value="1"/>
</dbReference>
<keyword evidence="1" id="KW-0805">Transcription regulation</keyword>
<evidence type="ECO:0000256" key="1">
    <source>
        <dbReference type="ARBA" id="ARBA00023015"/>
    </source>
</evidence>
<sequence>MNYNKTKQIHKLMFTFMGLFHEKFLLPFRNEVDCRSDLKKNHIKILNILYHENPKTLTEIGKNLDIEKGSLTALVDFLEEKELIIRAMDPKDRRKSLIYLSPQGKEKMEERIAAFTEQMGESLAVFDAGDIQAFENNLQHVVDFLKKVPV</sequence>
<dbReference type="EMBL" id="LK996017">
    <property type="protein sequence ID" value="CDX01579.1"/>
    <property type="molecule type" value="Genomic_DNA"/>
</dbReference>
<dbReference type="PRINTS" id="PR00598">
    <property type="entry name" value="HTHMARR"/>
</dbReference>
<dbReference type="EMBL" id="LOCK01000028">
    <property type="protein sequence ID" value="KTE90965.1"/>
    <property type="molecule type" value="Genomic_DNA"/>
</dbReference>
<accession>A0A098AY85</accession>
<gene>
    <name evidence="6" type="ORF">AT727_05035</name>
    <name evidence="5" type="ORF">DPCES_1692</name>
</gene>
<dbReference type="PATRIC" id="fig|49338.4.peg.1816"/>
<name>A0A098AY85_DESHA</name>
<dbReference type="AlphaFoldDB" id="A0A098AY85"/>
<organism evidence="5">
    <name type="scientific">Desulfitobacterium hafniense</name>
    <name type="common">Desulfitobacterium frappieri</name>
    <dbReference type="NCBI Taxonomy" id="49338"/>
    <lineage>
        <taxon>Bacteria</taxon>
        <taxon>Bacillati</taxon>
        <taxon>Bacillota</taxon>
        <taxon>Clostridia</taxon>
        <taxon>Eubacteriales</taxon>
        <taxon>Desulfitobacteriaceae</taxon>
        <taxon>Desulfitobacterium</taxon>
    </lineage>
</organism>
<evidence type="ECO:0000313" key="7">
    <source>
        <dbReference type="Proteomes" id="UP000054623"/>
    </source>
</evidence>
<reference evidence="5" key="1">
    <citation type="submission" date="2014-07" db="EMBL/GenBank/DDBJ databases">
        <authorList>
            <person name="Hornung V.Bastian."/>
        </authorList>
    </citation>
    <scope>NUCLEOTIDE SEQUENCE</scope>
    <source>
        <strain evidence="5">PCE-S</strain>
    </source>
</reference>
<dbReference type="SMART" id="SM00347">
    <property type="entry name" value="HTH_MARR"/>
    <property type="match status" value="1"/>
</dbReference>
<evidence type="ECO:0000259" key="4">
    <source>
        <dbReference type="PROSITE" id="PS50995"/>
    </source>
</evidence>
<evidence type="ECO:0000313" key="5">
    <source>
        <dbReference type="EMBL" id="CDX01579.1"/>
    </source>
</evidence>
<dbReference type="SUPFAM" id="SSF46785">
    <property type="entry name" value="Winged helix' DNA-binding domain"/>
    <property type="match status" value="1"/>
</dbReference>
<dbReference type="InterPro" id="IPR036390">
    <property type="entry name" value="WH_DNA-bd_sf"/>
</dbReference>
<evidence type="ECO:0000313" key="6">
    <source>
        <dbReference type="EMBL" id="KTE90965.1"/>
    </source>
</evidence>
<evidence type="ECO:0000256" key="3">
    <source>
        <dbReference type="ARBA" id="ARBA00023163"/>
    </source>
</evidence>
<proteinExistence type="predicted"/>
<dbReference type="PROSITE" id="PS50995">
    <property type="entry name" value="HTH_MARR_2"/>
    <property type="match status" value="1"/>
</dbReference>